<accession>A0A5J5CVD3</accession>
<organism evidence="2 3">
    <name type="scientific">Etheostoma spectabile</name>
    <name type="common">orangethroat darter</name>
    <dbReference type="NCBI Taxonomy" id="54343"/>
    <lineage>
        <taxon>Eukaryota</taxon>
        <taxon>Metazoa</taxon>
        <taxon>Chordata</taxon>
        <taxon>Craniata</taxon>
        <taxon>Vertebrata</taxon>
        <taxon>Euteleostomi</taxon>
        <taxon>Actinopterygii</taxon>
        <taxon>Neopterygii</taxon>
        <taxon>Teleostei</taxon>
        <taxon>Neoteleostei</taxon>
        <taxon>Acanthomorphata</taxon>
        <taxon>Eupercaria</taxon>
        <taxon>Perciformes</taxon>
        <taxon>Percoidei</taxon>
        <taxon>Percidae</taxon>
        <taxon>Etheostomatinae</taxon>
        <taxon>Etheostoma</taxon>
    </lineage>
</organism>
<proteinExistence type="predicted"/>
<feature type="compositionally biased region" description="Acidic residues" evidence="1">
    <location>
        <begin position="114"/>
        <end position="128"/>
    </location>
</feature>
<gene>
    <name evidence="2" type="ORF">FQN60_015857</name>
</gene>
<dbReference type="PANTHER" id="PTHR31206">
    <property type="entry name" value="LP10445P"/>
    <property type="match status" value="1"/>
</dbReference>
<comment type="caution">
    <text evidence="2">The sequence shown here is derived from an EMBL/GenBank/DDBJ whole genome shotgun (WGS) entry which is preliminary data.</text>
</comment>
<feature type="compositionally biased region" description="Basic and acidic residues" evidence="1">
    <location>
        <begin position="199"/>
        <end position="215"/>
    </location>
</feature>
<dbReference type="PANTHER" id="PTHR31206:SF10">
    <property type="entry name" value="PROTEIN FAM177A1"/>
    <property type="match status" value="1"/>
</dbReference>
<dbReference type="EMBL" id="VOFY01000018">
    <property type="protein sequence ID" value="KAA8583311.1"/>
    <property type="molecule type" value="Genomic_DNA"/>
</dbReference>
<name>A0A5J5CVD3_9PERO</name>
<sequence>FSGGPVPPGLVPHPNPYPYYDYLFLTGQHPPGMYIQTCKSFEQGRDSWQNAHYTGDLYPSTQQASRHQAVQQTQSRNPAGGFESVELGVLKEREGQEHREKVPRRIIHFSSGETMEEYSTDEEEGEDKELERKDLLSSPVEPSKLTWGPYFWFHMWRAATSTISACDYLGERMASLFGITSAKYQYAIDEYYRMKKEREEENEENRLSEEAERSFDQLQSPEDEDEPIAMPEQQDVPAALPDVTYQIENENRAPSNTMTVPAIVTAT</sequence>
<evidence type="ECO:0000256" key="1">
    <source>
        <dbReference type="SAM" id="MobiDB-lite"/>
    </source>
</evidence>
<keyword evidence="3" id="KW-1185">Reference proteome</keyword>
<protein>
    <recommendedName>
        <fullName evidence="4">Family with sequence similarity 177 member A1</fullName>
    </recommendedName>
</protein>
<feature type="region of interest" description="Disordered" evidence="1">
    <location>
        <begin position="199"/>
        <end position="232"/>
    </location>
</feature>
<dbReference type="Pfam" id="PF14774">
    <property type="entry name" value="FAM177"/>
    <property type="match status" value="1"/>
</dbReference>
<evidence type="ECO:0000313" key="3">
    <source>
        <dbReference type="Proteomes" id="UP000327493"/>
    </source>
</evidence>
<dbReference type="InterPro" id="IPR028260">
    <property type="entry name" value="FAM177"/>
</dbReference>
<dbReference type="AlphaFoldDB" id="A0A5J5CVD3"/>
<feature type="non-terminal residue" evidence="2">
    <location>
        <position position="1"/>
    </location>
</feature>
<evidence type="ECO:0000313" key="2">
    <source>
        <dbReference type="EMBL" id="KAA8583311.1"/>
    </source>
</evidence>
<feature type="region of interest" description="Disordered" evidence="1">
    <location>
        <begin position="112"/>
        <end position="134"/>
    </location>
</feature>
<reference evidence="2 3" key="1">
    <citation type="submission" date="2019-08" db="EMBL/GenBank/DDBJ databases">
        <title>A chromosome-level genome assembly, high-density linkage maps, and genome scans reveal the genomic architecture of hybrid incompatibilities underlying speciation via character displacement in darters (Percidae: Etheostominae).</title>
        <authorList>
            <person name="Moran R.L."/>
            <person name="Catchen J.M."/>
            <person name="Fuller R.C."/>
        </authorList>
    </citation>
    <scope>NUCLEOTIDE SEQUENCE [LARGE SCALE GENOMIC DNA]</scope>
    <source>
        <strain evidence="2">EspeVRDwgs_2016</strain>
        <tissue evidence="2">Muscle</tissue>
    </source>
</reference>
<dbReference type="Proteomes" id="UP000327493">
    <property type="component" value="Chromosome 18"/>
</dbReference>
<evidence type="ECO:0008006" key="4">
    <source>
        <dbReference type="Google" id="ProtNLM"/>
    </source>
</evidence>